<evidence type="ECO:0000313" key="4">
    <source>
        <dbReference type="Proteomes" id="UP000776650"/>
    </source>
</evidence>
<protein>
    <recommendedName>
        <fullName evidence="1">Probable queuosine precursor transporter</fullName>
        <shortName evidence="1">Q precursor transporter</shortName>
    </recommendedName>
</protein>
<evidence type="ECO:0000256" key="2">
    <source>
        <dbReference type="SAM" id="MobiDB-lite"/>
    </source>
</evidence>
<reference evidence="3" key="2">
    <citation type="submission" date="2021-09" db="EMBL/GenBank/DDBJ databases">
        <authorList>
            <person name="Gilroy R."/>
        </authorList>
    </citation>
    <scope>NUCLEOTIDE SEQUENCE</scope>
    <source>
        <strain evidence="3">ChiGjej1B1-18357</strain>
    </source>
</reference>
<feature type="transmembrane region" description="Helical" evidence="1">
    <location>
        <begin position="43"/>
        <end position="68"/>
    </location>
</feature>
<dbReference type="Proteomes" id="UP000776650">
    <property type="component" value="Unassembled WGS sequence"/>
</dbReference>
<dbReference type="GO" id="GO:0005886">
    <property type="term" value="C:plasma membrane"/>
    <property type="evidence" value="ECO:0007669"/>
    <property type="project" value="UniProtKB-SubCell"/>
</dbReference>
<comment type="function">
    <text evidence="1">Involved in the import of queuosine (Q) precursors, required for Q precursor salvage.</text>
</comment>
<comment type="subcellular location">
    <subcellularLocation>
        <location evidence="1">Cell membrane</location>
        <topology evidence="1">Multi-pass membrane protein</topology>
    </subcellularLocation>
</comment>
<dbReference type="GO" id="GO:0022857">
    <property type="term" value="F:transmembrane transporter activity"/>
    <property type="evidence" value="ECO:0007669"/>
    <property type="project" value="UniProtKB-UniRule"/>
</dbReference>
<keyword evidence="1" id="KW-0813">Transport</keyword>
<evidence type="ECO:0000256" key="1">
    <source>
        <dbReference type="HAMAP-Rule" id="MF_02088"/>
    </source>
</evidence>
<keyword evidence="1" id="KW-0812">Transmembrane</keyword>
<feature type="region of interest" description="Disordered" evidence="2">
    <location>
        <begin position="1"/>
        <end position="26"/>
    </location>
</feature>
<feature type="transmembrane region" description="Helical" evidence="1">
    <location>
        <begin position="114"/>
        <end position="134"/>
    </location>
</feature>
<accession>A0A921JWV6</accession>
<dbReference type="InterPro" id="IPR003744">
    <property type="entry name" value="YhhQ"/>
</dbReference>
<keyword evidence="1" id="KW-1003">Cell membrane</keyword>
<dbReference type="PANTHER" id="PTHR34300">
    <property type="entry name" value="QUEUOSINE PRECURSOR TRANSPORTER-RELATED"/>
    <property type="match status" value="1"/>
</dbReference>
<name>A0A921JWV6_9ACTN</name>
<dbReference type="HAMAP" id="MF_02088">
    <property type="entry name" value="Q_prec_transport"/>
    <property type="match status" value="1"/>
</dbReference>
<comment type="caution">
    <text evidence="3">The sequence shown here is derived from an EMBL/GenBank/DDBJ whole genome shotgun (WGS) entry which is preliminary data.</text>
</comment>
<evidence type="ECO:0000313" key="3">
    <source>
        <dbReference type="EMBL" id="HJE89524.1"/>
    </source>
</evidence>
<dbReference type="AlphaFoldDB" id="A0A921JWV6"/>
<organism evidence="3 4">
    <name type="scientific">Dietzia timorensis</name>
    <dbReference type="NCBI Taxonomy" id="499555"/>
    <lineage>
        <taxon>Bacteria</taxon>
        <taxon>Bacillati</taxon>
        <taxon>Actinomycetota</taxon>
        <taxon>Actinomycetes</taxon>
        <taxon>Mycobacteriales</taxon>
        <taxon>Dietziaceae</taxon>
        <taxon>Dietzia</taxon>
    </lineage>
</organism>
<feature type="transmembrane region" description="Helical" evidence="1">
    <location>
        <begin position="188"/>
        <end position="212"/>
    </location>
</feature>
<keyword evidence="1" id="KW-0472">Membrane</keyword>
<keyword evidence="1" id="KW-1133">Transmembrane helix</keyword>
<feature type="transmembrane region" description="Helical" evidence="1">
    <location>
        <begin position="224"/>
        <end position="250"/>
    </location>
</feature>
<gene>
    <name evidence="3" type="ORF">K8V11_00760</name>
</gene>
<comment type="similarity">
    <text evidence="1">Belongs to the vitamin uptake transporter (VUT/ECF) (TC 2.A.88) family. Q precursor transporter subfamily.</text>
</comment>
<proteinExistence type="inferred from homology"/>
<dbReference type="NCBIfam" id="TIGR00697">
    <property type="entry name" value="queuosine precursor transporter"/>
    <property type="match status" value="1"/>
</dbReference>
<dbReference type="Pfam" id="PF02592">
    <property type="entry name" value="Vut_1"/>
    <property type="match status" value="1"/>
</dbReference>
<dbReference type="PANTHER" id="PTHR34300:SF2">
    <property type="entry name" value="QUEUOSINE PRECURSOR TRANSPORTER-RELATED"/>
    <property type="match status" value="1"/>
</dbReference>
<feature type="transmembrane region" description="Helical" evidence="1">
    <location>
        <begin position="88"/>
        <end position="107"/>
    </location>
</feature>
<sequence>MTNKTTATGGHPESGQPARGKGPGPSADFRPEPAFASVTSYTLLTVVALFIGVMLISNVAATKAVLLFPDLHVDLGIFQLDGLVTDGAFFLFPLAYVLGDVISEIWGFRTMRRVVAMGFAVQLLASACFTLAMHMPAPDFYENQDAFGSVVGVVPQFLAAGLAGYVVGELINSYVMVRMKRLTGEKTLWARMITSTIVGEFFDTLVFCTIAASALGMTIGSGDYWNYTVIGFVWKVAVEVVIMPFSYAIIQRIKKAEPTYQESLRRYEAERAAGEVAAE</sequence>
<dbReference type="EMBL" id="DYXM01000016">
    <property type="protein sequence ID" value="HJE89524.1"/>
    <property type="molecule type" value="Genomic_DNA"/>
</dbReference>
<reference evidence="3" key="1">
    <citation type="journal article" date="2021" name="PeerJ">
        <title>Extensive microbial diversity within the chicken gut microbiome revealed by metagenomics and culture.</title>
        <authorList>
            <person name="Gilroy R."/>
            <person name="Ravi A."/>
            <person name="Getino M."/>
            <person name="Pursley I."/>
            <person name="Horton D.L."/>
            <person name="Alikhan N.F."/>
            <person name="Baker D."/>
            <person name="Gharbi K."/>
            <person name="Hall N."/>
            <person name="Watson M."/>
            <person name="Adriaenssens E.M."/>
            <person name="Foster-Nyarko E."/>
            <person name="Jarju S."/>
            <person name="Secka A."/>
            <person name="Antonio M."/>
            <person name="Oren A."/>
            <person name="Chaudhuri R.R."/>
            <person name="La Ragione R."/>
            <person name="Hildebrand F."/>
            <person name="Pallen M.J."/>
        </authorList>
    </citation>
    <scope>NUCLEOTIDE SEQUENCE</scope>
    <source>
        <strain evidence="3">ChiGjej1B1-18357</strain>
    </source>
</reference>
<feature type="transmembrane region" description="Helical" evidence="1">
    <location>
        <begin position="146"/>
        <end position="167"/>
    </location>
</feature>